<dbReference type="InterPro" id="IPR038725">
    <property type="entry name" value="YdaG_split_barrel_FMN-bd"/>
</dbReference>
<dbReference type="Pfam" id="PF16242">
    <property type="entry name" value="Pyrid_ox_like"/>
    <property type="match status" value="1"/>
</dbReference>
<organism evidence="2 3">
    <name type="scientific">Hericium alpestre</name>
    <dbReference type="NCBI Taxonomy" id="135208"/>
    <lineage>
        <taxon>Eukaryota</taxon>
        <taxon>Fungi</taxon>
        <taxon>Dikarya</taxon>
        <taxon>Basidiomycota</taxon>
        <taxon>Agaricomycotina</taxon>
        <taxon>Agaricomycetes</taxon>
        <taxon>Russulales</taxon>
        <taxon>Hericiaceae</taxon>
        <taxon>Hericium</taxon>
    </lineage>
</organism>
<evidence type="ECO:0000313" key="3">
    <source>
        <dbReference type="Proteomes" id="UP000298061"/>
    </source>
</evidence>
<dbReference type="SUPFAM" id="SSF50475">
    <property type="entry name" value="FMN-binding split barrel"/>
    <property type="match status" value="1"/>
</dbReference>
<dbReference type="AlphaFoldDB" id="A0A4Y9ZGV4"/>
<protein>
    <recommendedName>
        <fullName evidence="1">General stress protein FMN-binding split barrel domain-containing protein</fullName>
    </recommendedName>
</protein>
<dbReference type="Proteomes" id="UP000298061">
    <property type="component" value="Unassembled WGS sequence"/>
</dbReference>
<dbReference type="InterPro" id="IPR012349">
    <property type="entry name" value="Split_barrel_FMN-bd"/>
</dbReference>
<dbReference type="Gene3D" id="2.30.110.10">
    <property type="entry name" value="Electron Transport, Fmn-binding Protein, Chain A"/>
    <property type="match status" value="1"/>
</dbReference>
<accession>A0A4Y9ZGV4</accession>
<comment type="caution">
    <text evidence="2">The sequence shown here is derived from an EMBL/GenBank/DDBJ whole genome shotgun (WGS) entry which is preliminary data.</text>
</comment>
<feature type="domain" description="General stress protein FMN-binding split barrel" evidence="1">
    <location>
        <begin position="30"/>
        <end position="135"/>
    </location>
</feature>
<dbReference type="EMBL" id="SFCI01002381">
    <property type="protein sequence ID" value="TFY73986.1"/>
    <property type="molecule type" value="Genomic_DNA"/>
</dbReference>
<name>A0A4Y9ZGV4_9AGAM</name>
<dbReference type="InterPro" id="IPR052917">
    <property type="entry name" value="Stress-Dev_Protein"/>
</dbReference>
<feature type="non-terminal residue" evidence="2">
    <location>
        <position position="187"/>
    </location>
</feature>
<dbReference type="STRING" id="135208.A0A4Y9ZGV4"/>
<keyword evidence="3" id="KW-1185">Reference proteome</keyword>
<reference evidence="2 3" key="1">
    <citation type="submission" date="2019-02" db="EMBL/GenBank/DDBJ databases">
        <title>Genome sequencing of the rare red list fungi Hericium alpestre (H. flagellum).</title>
        <authorList>
            <person name="Buettner E."/>
            <person name="Kellner H."/>
        </authorList>
    </citation>
    <scope>NUCLEOTIDE SEQUENCE [LARGE SCALE GENOMIC DNA]</scope>
    <source>
        <strain evidence="2 3">DSM 108284</strain>
    </source>
</reference>
<sequence length="187" mass="20367">MSSKTKETQTLDPYVASASVQAGDETTQQKISDLHKIIHDAGTSMLTTRDSAGHLHSRAMTPATPFSDDQLGLFFIANTASGKIDELENDTNVNVSFYDNASTSWASYSGHAHIVDDRAVIKEHWSPAMAHFFRDLHDGVHTGDASDPRVIGIEVIPDDIHFFSAVPGVDETVHVAPGRLHTITTEE</sequence>
<proteinExistence type="predicted"/>
<gene>
    <name evidence="2" type="ORF">EWM64_g10025</name>
</gene>
<dbReference type="OrthoDB" id="434253at2759"/>
<evidence type="ECO:0000259" key="1">
    <source>
        <dbReference type="Pfam" id="PF16242"/>
    </source>
</evidence>
<dbReference type="PANTHER" id="PTHR34818:SF1">
    <property type="entry name" value="PROTEIN BLI-3"/>
    <property type="match status" value="1"/>
</dbReference>
<dbReference type="PANTHER" id="PTHR34818">
    <property type="entry name" value="PROTEIN BLI-3"/>
    <property type="match status" value="1"/>
</dbReference>
<evidence type="ECO:0000313" key="2">
    <source>
        <dbReference type="EMBL" id="TFY73986.1"/>
    </source>
</evidence>